<feature type="binding site" evidence="12">
    <location>
        <position position="154"/>
    </location>
    <ligand>
        <name>substrate</name>
    </ligand>
</feature>
<evidence type="ECO:0000256" key="13">
    <source>
        <dbReference type="PIRSR" id="PIRSR000724-1"/>
    </source>
</evidence>
<dbReference type="FunFam" id="3.40.50.1260:FF:000003">
    <property type="entry name" value="Phosphoglycerate kinase"/>
    <property type="match status" value="1"/>
</dbReference>
<name>A0A1F2PLF0_9FIRM</name>
<evidence type="ECO:0000313" key="17">
    <source>
        <dbReference type="Proteomes" id="UP000176244"/>
    </source>
</evidence>
<dbReference type="InterPro" id="IPR036043">
    <property type="entry name" value="Phosphoglycerate_kinase_sf"/>
</dbReference>
<dbReference type="GO" id="GO:0006096">
    <property type="term" value="P:glycolytic process"/>
    <property type="evidence" value="ECO:0007669"/>
    <property type="project" value="UniProtKB-UniRule"/>
</dbReference>
<evidence type="ECO:0000256" key="10">
    <source>
        <dbReference type="ARBA" id="ARBA00022840"/>
    </source>
</evidence>
<feature type="binding site" evidence="12 14">
    <location>
        <position position="204"/>
    </location>
    <ligand>
        <name>ATP</name>
        <dbReference type="ChEBI" id="CHEBI:30616"/>
    </ligand>
</feature>
<evidence type="ECO:0000256" key="9">
    <source>
        <dbReference type="ARBA" id="ARBA00022777"/>
    </source>
</evidence>
<keyword evidence="11 12" id="KW-0324">Glycolysis</keyword>
<feature type="binding site" evidence="13">
    <location>
        <position position="121"/>
    </location>
    <ligand>
        <name>(2R)-3-phosphoglycerate</name>
        <dbReference type="ChEBI" id="CHEBI:58272"/>
    </ligand>
</feature>
<evidence type="ECO:0000256" key="14">
    <source>
        <dbReference type="PIRSR" id="PIRSR000724-2"/>
    </source>
</evidence>
<dbReference type="PRINTS" id="PR00477">
    <property type="entry name" value="PHGLYCKINASE"/>
</dbReference>
<evidence type="ECO:0000256" key="4">
    <source>
        <dbReference type="ARBA" id="ARBA00011245"/>
    </source>
</evidence>
<reference evidence="16 17" key="1">
    <citation type="submission" date="2015-09" db="EMBL/GenBank/DDBJ databases">
        <title>Genome sequence of Acetobacterium wieringae DSM 1911.</title>
        <authorList>
            <person name="Poehlein A."/>
            <person name="Bengelsdorf F.R."/>
            <person name="Schiel-Bengelsdorf B."/>
            <person name="Duerre P."/>
            <person name="Daniel R."/>
        </authorList>
    </citation>
    <scope>NUCLEOTIDE SEQUENCE [LARGE SCALE GENOMIC DNA]</scope>
    <source>
        <strain evidence="16 17">DSM 1911</strain>
    </source>
</reference>
<proteinExistence type="inferred from homology"/>
<dbReference type="FunFam" id="3.40.50.1260:FF:000006">
    <property type="entry name" value="Phosphoglycerate kinase"/>
    <property type="match status" value="1"/>
</dbReference>
<comment type="caution">
    <text evidence="16">The sequence shown here is derived from an EMBL/GenBank/DDBJ whole genome shotgun (WGS) entry which is preliminary data.</text>
</comment>
<evidence type="ECO:0000256" key="6">
    <source>
        <dbReference type="ARBA" id="ARBA00016471"/>
    </source>
</evidence>
<sequence length="396" mass="41638">MSKKTVSDIDLKGKKVLMRADFNVPLDENGIITDETRITAALPTINYILEQGASLILMSHMGRPKNQPNPKYSLEPVAKKLSELLKKPVIFNDDGAVTGSVTVAAAAGLKPGEVLLLQNTRFRAEEEKNDQGFSKELADLGDVFVNDAFGTAHRAHASTVGIAEFLPGVSGFLIQKELDFMGKALENPERPFVAILGGSKVSDKIGVINNLLEKVDTLIIGGGMAFTFLKAQGYEIGKSLLEEDKLELANELVAKAKAKGVNLLLPVDVVAAEAFAADAPFVVVDINAIPAGSMGLDIGPVTAASFTKAILGAKTVIWNGPMGVFEMAAFAKGTEAVAKAMSDSDAITIIGGGDSAAAVKILGYEEGMSHISTGGGASLEFLEGKKLPGIEILQDK</sequence>
<dbReference type="AlphaFoldDB" id="A0A1F2PLF0"/>
<gene>
    <name evidence="12 16" type="primary">pgk</name>
    <name evidence="16" type="ORF">ACWI_08090</name>
</gene>
<dbReference type="Proteomes" id="UP000176244">
    <property type="component" value="Unassembled WGS sequence"/>
</dbReference>
<feature type="binding site" evidence="13">
    <location>
        <position position="37"/>
    </location>
    <ligand>
        <name>(2R)-3-phosphoglycerate</name>
        <dbReference type="ChEBI" id="CHEBI:58272"/>
    </ligand>
</feature>
<dbReference type="Gene3D" id="3.40.50.1260">
    <property type="entry name" value="Phosphoglycerate kinase, N-terminal domain"/>
    <property type="match status" value="2"/>
</dbReference>
<dbReference type="GO" id="GO:0043531">
    <property type="term" value="F:ADP binding"/>
    <property type="evidence" value="ECO:0007669"/>
    <property type="project" value="TreeGrafter"/>
</dbReference>
<comment type="subcellular location">
    <subcellularLocation>
        <location evidence="12">Cytoplasm</location>
    </subcellularLocation>
</comment>
<dbReference type="PIRSF" id="PIRSF000724">
    <property type="entry name" value="Pgk"/>
    <property type="match status" value="1"/>
</dbReference>
<feature type="binding site" evidence="12 14">
    <location>
        <position position="326"/>
    </location>
    <ligand>
        <name>ATP</name>
        <dbReference type="ChEBI" id="CHEBI:30616"/>
    </ligand>
</feature>
<evidence type="ECO:0000256" key="15">
    <source>
        <dbReference type="RuleBase" id="RU000532"/>
    </source>
</evidence>
<evidence type="ECO:0000256" key="1">
    <source>
        <dbReference type="ARBA" id="ARBA00000642"/>
    </source>
</evidence>
<evidence type="ECO:0000256" key="2">
    <source>
        <dbReference type="ARBA" id="ARBA00004838"/>
    </source>
</evidence>
<dbReference type="PROSITE" id="PS00111">
    <property type="entry name" value="PGLYCERATE_KINASE"/>
    <property type="match status" value="1"/>
</dbReference>
<dbReference type="GO" id="GO:0004618">
    <property type="term" value="F:phosphoglycerate kinase activity"/>
    <property type="evidence" value="ECO:0007669"/>
    <property type="project" value="UniProtKB-UniRule"/>
</dbReference>
<dbReference type="InterPro" id="IPR015824">
    <property type="entry name" value="Phosphoglycerate_kinase_N"/>
</dbReference>
<dbReference type="STRING" id="52694.ACWI_08090"/>
<keyword evidence="12" id="KW-0963">Cytoplasm</keyword>
<dbReference type="HAMAP" id="MF_00145">
    <property type="entry name" value="Phosphoglyc_kinase"/>
    <property type="match status" value="1"/>
</dbReference>
<evidence type="ECO:0000256" key="8">
    <source>
        <dbReference type="ARBA" id="ARBA00022741"/>
    </source>
</evidence>
<feature type="binding site" evidence="12 14">
    <location>
        <position position="295"/>
    </location>
    <ligand>
        <name>ATP</name>
        <dbReference type="ChEBI" id="CHEBI:30616"/>
    </ligand>
</feature>
<keyword evidence="7 12" id="KW-0808">Transferase</keyword>
<feature type="binding site" evidence="12 13">
    <location>
        <begin position="21"/>
        <end position="23"/>
    </location>
    <ligand>
        <name>substrate</name>
    </ligand>
</feature>
<evidence type="ECO:0000256" key="7">
    <source>
        <dbReference type="ARBA" id="ARBA00022679"/>
    </source>
</evidence>
<dbReference type="UniPathway" id="UPA00109">
    <property type="reaction ID" value="UER00185"/>
</dbReference>
<protein>
    <recommendedName>
        <fullName evidence="6 12">Phosphoglycerate kinase</fullName>
        <ecNumber evidence="5 12">2.7.2.3</ecNumber>
    </recommendedName>
</protein>
<feature type="binding site" evidence="13">
    <location>
        <position position="154"/>
    </location>
    <ligand>
        <name>(2R)-3-phosphoglycerate</name>
        <dbReference type="ChEBI" id="CHEBI:58272"/>
    </ligand>
</feature>
<accession>A0A1F2PLF0</accession>
<dbReference type="CDD" id="cd00318">
    <property type="entry name" value="Phosphoglycerate_kinase"/>
    <property type="match status" value="1"/>
</dbReference>
<dbReference type="EMBL" id="LKEU01000017">
    <property type="protein sequence ID" value="OFV71684.1"/>
    <property type="molecule type" value="Genomic_DNA"/>
</dbReference>
<organism evidence="16 17">
    <name type="scientific">Acetobacterium wieringae</name>
    <dbReference type="NCBI Taxonomy" id="52694"/>
    <lineage>
        <taxon>Bacteria</taxon>
        <taxon>Bacillati</taxon>
        <taxon>Bacillota</taxon>
        <taxon>Clostridia</taxon>
        <taxon>Eubacteriales</taxon>
        <taxon>Eubacteriaceae</taxon>
        <taxon>Acetobacterium</taxon>
    </lineage>
</organism>
<evidence type="ECO:0000256" key="11">
    <source>
        <dbReference type="ARBA" id="ARBA00023152"/>
    </source>
</evidence>
<feature type="binding site" evidence="12">
    <location>
        <position position="121"/>
    </location>
    <ligand>
        <name>substrate</name>
    </ligand>
</feature>
<dbReference type="PANTHER" id="PTHR11406">
    <property type="entry name" value="PHOSPHOGLYCERATE KINASE"/>
    <property type="match status" value="1"/>
</dbReference>
<dbReference type="GO" id="GO:0005829">
    <property type="term" value="C:cytosol"/>
    <property type="evidence" value="ECO:0007669"/>
    <property type="project" value="TreeGrafter"/>
</dbReference>
<evidence type="ECO:0000256" key="3">
    <source>
        <dbReference type="ARBA" id="ARBA00008982"/>
    </source>
</evidence>
<comment type="subunit">
    <text evidence="4 12">Monomer.</text>
</comment>
<dbReference type="Pfam" id="PF00162">
    <property type="entry name" value="PGK"/>
    <property type="match status" value="1"/>
</dbReference>
<comment type="catalytic activity">
    <reaction evidence="1 12 15">
        <text>(2R)-3-phosphoglycerate + ATP = (2R)-3-phospho-glyceroyl phosphate + ADP</text>
        <dbReference type="Rhea" id="RHEA:14801"/>
        <dbReference type="ChEBI" id="CHEBI:30616"/>
        <dbReference type="ChEBI" id="CHEBI:57604"/>
        <dbReference type="ChEBI" id="CHEBI:58272"/>
        <dbReference type="ChEBI" id="CHEBI:456216"/>
        <dbReference type="EC" id="2.7.2.3"/>
    </reaction>
</comment>
<dbReference type="OrthoDB" id="9808460at2"/>
<dbReference type="PANTHER" id="PTHR11406:SF23">
    <property type="entry name" value="PHOSPHOGLYCERATE KINASE 1, CHLOROPLASTIC-RELATED"/>
    <property type="match status" value="1"/>
</dbReference>
<dbReference type="GO" id="GO:0005524">
    <property type="term" value="F:ATP binding"/>
    <property type="evidence" value="ECO:0007669"/>
    <property type="project" value="UniProtKB-KW"/>
</dbReference>
<evidence type="ECO:0000313" key="16">
    <source>
        <dbReference type="EMBL" id="OFV71684.1"/>
    </source>
</evidence>
<feature type="binding site" evidence="12">
    <location>
        <position position="37"/>
    </location>
    <ligand>
        <name>substrate</name>
    </ligand>
</feature>
<comment type="similarity">
    <text evidence="3 12 15">Belongs to the phosphoglycerate kinase family.</text>
</comment>
<dbReference type="SUPFAM" id="SSF53748">
    <property type="entry name" value="Phosphoglycerate kinase"/>
    <property type="match status" value="1"/>
</dbReference>
<feature type="binding site" evidence="12 13">
    <location>
        <begin position="60"/>
        <end position="63"/>
    </location>
    <ligand>
        <name>substrate</name>
    </ligand>
</feature>
<keyword evidence="8 12" id="KW-0547">Nucleotide-binding</keyword>
<keyword evidence="10 12" id="KW-0067">ATP-binding</keyword>
<keyword evidence="9 12" id="KW-0418">Kinase</keyword>
<dbReference type="RefSeq" id="WP_070370156.1">
    <property type="nucleotide sequence ID" value="NZ_CP097897.1"/>
</dbReference>
<comment type="pathway">
    <text evidence="2 12">Carbohydrate degradation; glycolysis; pyruvate from D-glyceraldehyde 3-phosphate: step 2/5.</text>
</comment>
<dbReference type="InterPro" id="IPR015911">
    <property type="entry name" value="Phosphoglycerate_kinase_CS"/>
</dbReference>
<dbReference type="GO" id="GO:0006094">
    <property type="term" value="P:gluconeogenesis"/>
    <property type="evidence" value="ECO:0007669"/>
    <property type="project" value="TreeGrafter"/>
</dbReference>
<dbReference type="InterPro" id="IPR001576">
    <property type="entry name" value="Phosphoglycerate_kinase"/>
</dbReference>
<evidence type="ECO:0000256" key="5">
    <source>
        <dbReference type="ARBA" id="ARBA00013061"/>
    </source>
</evidence>
<feature type="binding site" evidence="12 14">
    <location>
        <begin position="352"/>
        <end position="355"/>
    </location>
    <ligand>
        <name>ATP</name>
        <dbReference type="ChEBI" id="CHEBI:30616"/>
    </ligand>
</feature>
<dbReference type="EC" id="2.7.2.3" evidence="5 12"/>
<evidence type="ECO:0000256" key="12">
    <source>
        <dbReference type="HAMAP-Rule" id="MF_00145"/>
    </source>
</evidence>